<dbReference type="EMBL" id="JAWJWE010000003">
    <property type="protein sequence ID" value="KAK6638589.1"/>
    <property type="molecule type" value="Genomic_DNA"/>
</dbReference>
<keyword evidence="6" id="KW-1133">Transmembrane helix</keyword>
<evidence type="ECO:0000256" key="5">
    <source>
        <dbReference type="SAM" id="MobiDB-lite"/>
    </source>
</evidence>
<gene>
    <name evidence="8" type="ORF">RUM43_006856</name>
</gene>
<comment type="caution">
    <text evidence="8">The sequence shown here is derived from an EMBL/GenBank/DDBJ whole genome shotgun (WGS) entry which is preliminary data.</text>
</comment>
<name>A0AAN8P126_POLSC</name>
<reference evidence="8 9" key="1">
    <citation type="submission" date="2023-10" db="EMBL/GenBank/DDBJ databases">
        <title>Genomes of two closely related lineages of the louse Polyplax serrata with different host specificities.</title>
        <authorList>
            <person name="Martinu J."/>
            <person name="Tarabai H."/>
            <person name="Stefka J."/>
            <person name="Hypsa V."/>
        </authorList>
    </citation>
    <scope>NUCLEOTIDE SEQUENCE [LARGE SCALE GENOMIC DNA]</scope>
    <source>
        <strain evidence="8">HR10_N</strain>
    </source>
</reference>
<dbReference type="EC" id="3.2.1.52" evidence="3"/>
<accession>A0AAN8P126</accession>
<dbReference type="InterPro" id="IPR038901">
    <property type="entry name" value="HEXDC-like"/>
</dbReference>
<protein>
    <recommendedName>
        <fullName evidence="3">beta-N-acetylhexosaminidase</fullName>
        <ecNumber evidence="3">3.2.1.52</ecNumber>
    </recommendedName>
</protein>
<evidence type="ECO:0000256" key="6">
    <source>
        <dbReference type="SAM" id="Phobius"/>
    </source>
</evidence>
<dbReference type="GO" id="GO:0004563">
    <property type="term" value="F:beta-N-acetylhexosaminidase activity"/>
    <property type="evidence" value="ECO:0007669"/>
    <property type="project" value="UniProtKB-EC"/>
</dbReference>
<evidence type="ECO:0000313" key="9">
    <source>
        <dbReference type="Proteomes" id="UP001372834"/>
    </source>
</evidence>
<proteinExistence type="inferred from homology"/>
<feature type="region of interest" description="Disordered" evidence="5">
    <location>
        <begin position="701"/>
        <end position="721"/>
    </location>
</feature>
<feature type="transmembrane region" description="Helical" evidence="6">
    <location>
        <begin position="32"/>
        <end position="50"/>
    </location>
</feature>
<keyword evidence="6" id="KW-0812">Transmembrane</keyword>
<dbReference type="GO" id="GO:0005975">
    <property type="term" value="P:carbohydrate metabolic process"/>
    <property type="evidence" value="ECO:0007669"/>
    <property type="project" value="InterPro"/>
</dbReference>
<dbReference type="PANTHER" id="PTHR21040">
    <property type="entry name" value="BCDNA.GH04120"/>
    <property type="match status" value="1"/>
</dbReference>
<dbReference type="InterPro" id="IPR015883">
    <property type="entry name" value="Glyco_hydro_20_cat"/>
</dbReference>
<sequence>MKEKQWEGDTGMGIFGFHGGFVKPHALRKKSVLLLLLIGIALIALCLQYNTTVRTEAELRKGDVQSFHDGKYGDVIVLDDMLQKSKMKSVQFLAAGGVTSGEQAHVHEQSENERSPLKQFLSKMNGKLPDQPSRDEISRRRSSLDLYTGDRVVPEVTTAPFNPDIGVQGLMRNMKNVDDQLGAMNGVYFQMRGKDEARNDVYDSTLYSMGIPAVDLDSYVPKQRLVHFDLKGAPPKVSYIKKVIALSKQLGATGLLMEYEDMFPFWGPLSTLAAGNAYSKSDIEDILATAKANDLDVIPLVQTFGHVEFALKLKKFADLREVPESPQALCPSNNASLDLVENLIDQVMKLHPSVKHLHIGCDEVFQMGECPKCRLQPRYNLFLSHVTRVAGYVKKNYPKVTPIIWDDMLRHLPTQSLEEFHLGELVEPMVWVYAEDIYRFVPSLVWEKYAEIFPRVWAASAFKGAFGETMYVPNAKRHLENNLRWLEVMTAERQKFKGGFAGIVLTGWQRYDHFAVLCELLPAGIPSLAINLLATSHGYFNQSLRSKLLTPLNCQSDSHRNSGIVNFYSDPFMWNKLSRCFFPGSSFYKLLYRLNTTEKEVKEFLDTTTRSKGWMTDYNVEHNFSSPLRVDELMADFPRVYNSLTSLERHARESLEEIFDQYTVNEWIEQRIYPSLRKLQKLDADATNLKNVRYWPRRPLKSAPVDSASRTHTPSSPPAIH</sequence>
<dbReference type="Gene3D" id="3.20.20.80">
    <property type="entry name" value="Glycosidases"/>
    <property type="match status" value="1"/>
</dbReference>
<dbReference type="Proteomes" id="UP001372834">
    <property type="component" value="Unassembled WGS sequence"/>
</dbReference>
<comment type="catalytic activity">
    <reaction evidence="1">
        <text>Hydrolysis of terminal non-reducing N-acetyl-D-hexosamine residues in N-acetyl-beta-D-hexosaminides.</text>
        <dbReference type="EC" id="3.2.1.52"/>
    </reaction>
</comment>
<keyword evidence="6" id="KW-0472">Membrane</keyword>
<evidence type="ECO:0000256" key="2">
    <source>
        <dbReference type="ARBA" id="ARBA00006285"/>
    </source>
</evidence>
<dbReference type="CDD" id="cd06565">
    <property type="entry name" value="GH20_GcnA-like"/>
    <property type="match status" value="1"/>
</dbReference>
<evidence type="ECO:0000256" key="1">
    <source>
        <dbReference type="ARBA" id="ARBA00001231"/>
    </source>
</evidence>
<organism evidence="8 9">
    <name type="scientific">Polyplax serrata</name>
    <name type="common">Common mouse louse</name>
    <dbReference type="NCBI Taxonomy" id="468196"/>
    <lineage>
        <taxon>Eukaryota</taxon>
        <taxon>Metazoa</taxon>
        <taxon>Ecdysozoa</taxon>
        <taxon>Arthropoda</taxon>
        <taxon>Hexapoda</taxon>
        <taxon>Insecta</taxon>
        <taxon>Pterygota</taxon>
        <taxon>Neoptera</taxon>
        <taxon>Paraneoptera</taxon>
        <taxon>Psocodea</taxon>
        <taxon>Troctomorpha</taxon>
        <taxon>Phthiraptera</taxon>
        <taxon>Anoplura</taxon>
        <taxon>Polyplacidae</taxon>
        <taxon>Polyplax</taxon>
    </lineage>
</organism>
<evidence type="ECO:0000259" key="7">
    <source>
        <dbReference type="Pfam" id="PF00728"/>
    </source>
</evidence>
<dbReference type="Pfam" id="PF00728">
    <property type="entry name" value="Glyco_hydro_20"/>
    <property type="match status" value="1"/>
</dbReference>
<keyword evidence="4" id="KW-0378">Hydrolase</keyword>
<dbReference type="InterPro" id="IPR017853">
    <property type="entry name" value="GH"/>
</dbReference>
<dbReference type="SUPFAM" id="SSF51445">
    <property type="entry name" value="(Trans)glycosidases"/>
    <property type="match status" value="1"/>
</dbReference>
<comment type="similarity">
    <text evidence="2">Belongs to the glycosyl hydrolase 20 family.</text>
</comment>
<dbReference type="AlphaFoldDB" id="A0AAN8P126"/>
<evidence type="ECO:0000313" key="8">
    <source>
        <dbReference type="EMBL" id="KAK6638589.1"/>
    </source>
</evidence>
<dbReference type="PANTHER" id="PTHR21040:SF8">
    <property type="entry name" value="BCDNA.GH04120"/>
    <property type="match status" value="1"/>
</dbReference>
<feature type="domain" description="Glycoside hydrolase family 20 catalytic" evidence="7">
    <location>
        <begin position="275"/>
        <end position="413"/>
    </location>
</feature>
<evidence type="ECO:0000256" key="4">
    <source>
        <dbReference type="ARBA" id="ARBA00022801"/>
    </source>
</evidence>
<evidence type="ECO:0000256" key="3">
    <source>
        <dbReference type="ARBA" id="ARBA00012663"/>
    </source>
</evidence>